<keyword evidence="8" id="KW-1185">Reference proteome</keyword>
<dbReference type="KEGG" id="tva:5467387"/>
<gene>
    <name evidence="7" type="ORF">TVAG_249060</name>
</gene>
<sequence>MTISGPGYFTIDVTDKSVEQIQFNLNKVEGYEYYFAFSKLTYEQINGVLISSPVTKVTELKKVFSFKSRYKSSTLQMGVFLVPTECTSVEFLINPSANEDYFFNTGMTKEKYYCMNIMTNTKFSADLGTNAYNKLYYYTNGNVSNIQEVDSSGVSVPNVRLLSLKVAYMAQEGSSNVKITSAETKGLNPSDFVADSAKAKLIASTSVFVHDMMIFYDGLDPRLKYGSNSITVGQNEQAYVIKAGTVIVFTKFDGIEGNVGASNYGAPIGGSTAAVHVLSQALLEIKATSTREVHMVIFNIMTYTFNQGVVITGTKKVGIGPVKESSATYFVFAAVYDGEASFKSDKFEYVALPDGNATEKSQVKRSFYQAFSKQNSGDSTSTIETKMRDSTDESYIIDGVESNYVFRYVSNSYSGDYRGYSSITKEKLSSSKVGIIVGIIVAVIIVVIIIVVIMVCMKKHKHHKSSSSSSSRSSKKKKKLNNYNADFAQPAGVYPNQGYPNQSYPPNPPPQPYQQAYQQQQAPIYAAPLDPSNPYQ</sequence>
<keyword evidence="4 6" id="KW-0472">Membrane</keyword>
<proteinExistence type="predicted"/>
<dbReference type="EMBL" id="DS113187">
    <property type="protein sequence ID" value="EAY21846.1"/>
    <property type="molecule type" value="Genomic_DNA"/>
</dbReference>
<evidence type="ECO:0000256" key="6">
    <source>
        <dbReference type="SAM" id="Phobius"/>
    </source>
</evidence>
<evidence type="ECO:0000256" key="1">
    <source>
        <dbReference type="ARBA" id="ARBA00004370"/>
    </source>
</evidence>
<dbReference type="Proteomes" id="UP000001542">
    <property type="component" value="Unassembled WGS sequence"/>
</dbReference>
<keyword evidence="2 6" id="KW-0812">Transmembrane</keyword>
<dbReference type="GO" id="GO:0016020">
    <property type="term" value="C:membrane"/>
    <property type="evidence" value="ECO:0007669"/>
    <property type="project" value="UniProtKB-SubCell"/>
</dbReference>
<dbReference type="PANTHER" id="PTHR31395">
    <property type="entry name" value="SHISA"/>
    <property type="match status" value="1"/>
</dbReference>
<accession>A2DCA9</accession>
<evidence type="ECO:0000313" key="7">
    <source>
        <dbReference type="EMBL" id="EAY21846.1"/>
    </source>
</evidence>
<protein>
    <submittedName>
        <fullName evidence="7">Uncharacterized protein</fullName>
    </submittedName>
</protein>
<dbReference type="PANTHER" id="PTHR31395:SF23">
    <property type="entry name" value="GEO05642P1"/>
    <property type="match status" value="1"/>
</dbReference>
<organism evidence="7 8">
    <name type="scientific">Trichomonas vaginalis (strain ATCC PRA-98 / G3)</name>
    <dbReference type="NCBI Taxonomy" id="412133"/>
    <lineage>
        <taxon>Eukaryota</taxon>
        <taxon>Metamonada</taxon>
        <taxon>Parabasalia</taxon>
        <taxon>Trichomonadida</taxon>
        <taxon>Trichomonadidae</taxon>
        <taxon>Trichomonas</taxon>
    </lineage>
</organism>
<feature type="compositionally biased region" description="Pro residues" evidence="5">
    <location>
        <begin position="503"/>
        <end position="512"/>
    </location>
</feature>
<reference evidence="7" key="2">
    <citation type="journal article" date="2007" name="Science">
        <title>Draft genome sequence of the sexually transmitted pathogen Trichomonas vaginalis.</title>
        <authorList>
            <person name="Carlton J.M."/>
            <person name="Hirt R.P."/>
            <person name="Silva J.C."/>
            <person name="Delcher A.L."/>
            <person name="Schatz M."/>
            <person name="Zhao Q."/>
            <person name="Wortman J.R."/>
            <person name="Bidwell S.L."/>
            <person name="Alsmark U.C.M."/>
            <person name="Besteiro S."/>
            <person name="Sicheritz-Ponten T."/>
            <person name="Noel C.J."/>
            <person name="Dacks J.B."/>
            <person name="Foster P.G."/>
            <person name="Simillion C."/>
            <person name="Van de Peer Y."/>
            <person name="Miranda-Saavedra D."/>
            <person name="Barton G.J."/>
            <person name="Westrop G.D."/>
            <person name="Mueller S."/>
            <person name="Dessi D."/>
            <person name="Fiori P.L."/>
            <person name="Ren Q."/>
            <person name="Paulsen I."/>
            <person name="Zhang H."/>
            <person name="Bastida-Corcuera F.D."/>
            <person name="Simoes-Barbosa A."/>
            <person name="Brown M.T."/>
            <person name="Hayes R.D."/>
            <person name="Mukherjee M."/>
            <person name="Okumura C.Y."/>
            <person name="Schneider R."/>
            <person name="Smith A.J."/>
            <person name="Vanacova S."/>
            <person name="Villalvazo M."/>
            <person name="Haas B.J."/>
            <person name="Pertea M."/>
            <person name="Feldblyum T.V."/>
            <person name="Utterback T.R."/>
            <person name="Shu C.L."/>
            <person name="Osoegawa K."/>
            <person name="de Jong P.J."/>
            <person name="Hrdy I."/>
            <person name="Horvathova L."/>
            <person name="Zubacova Z."/>
            <person name="Dolezal P."/>
            <person name="Malik S.B."/>
            <person name="Logsdon J.M. Jr."/>
            <person name="Henze K."/>
            <person name="Gupta A."/>
            <person name="Wang C.C."/>
            <person name="Dunne R.L."/>
            <person name="Upcroft J.A."/>
            <person name="Upcroft P."/>
            <person name="White O."/>
            <person name="Salzberg S.L."/>
            <person name="Tang P."/>
            <person name="Chiu C.-H."/>
            <person name="Lee Y.-S."/>
            <person name="Embley T.M."/>
            <person name="Coombs G.H."/>
            <person name="Mottram J.C."/>
            <person name="Tachezy J."/>
            <person name="Fraser-Liggett C.M."/>
            <person name="Johnson P.J."/>
        </authorList>
    </citation>
    <scope>NUCLEOTIDE SEQUENCE [LARGE SCALE GENOMIC DNA]</scope>
    <source>
        <strain evidence="7">G3</strain>
    </source>
</reference>
<comment type="subcellular location">
    <subcellularLocation>
        <location evidence="1">Membrane</location>
    </subcellularLocation>
</comment>
<evidence type="ECO:0000256" key="4">
    <source>
        <dbReference type="ARBA" id="ARBA00023136"/>
    </source>
</evidence>
<evidence type="ECO:0000256" key="2">
    <source>
        <dbReference type="ARBA" id="ARBA00022692"/>
    </source>
</evidence>
<evidence type="ECO:0000256" key="3">
    <source>
        <dbReference type="ARBA" id="ARBA00022989"/>
    </source>
</evidence>
<dbReference type="InParanoid" id="A2DCA9"/>
<dbReference type="VEuPathDB" id="TrichDB:TVAGG3_0957820"/>
<dbReference type="InterPro" id="IPR026910">
    <property type="entry name" value="Shisa"/>
</dbReference>
<feature type="region of interest" description="Disordered" evidence="5">
    <location>
        <begin position="488"/>
        <end position="518"/>
    </location>
</feature>
<feature type="transmembrane region" description="Helical" evidence="6">
    <location>
        <begin position="433"/>
        <end position="457"/>
    </location>
</feature>
<dbReference type="AlphaFoldDB" id="A2DCA9"/>
<evidence type="ECO:0000313" key="8">
    <source>
        <dbReference type="Proteomes" id="UP000001542"/>
    </source>
</evidence>
<reference evidence="7" key="1">
    <citation type="submission" date="2006-10" db="EMBL/GenBank/DDBJ databases">
        <authorList>
            <person name="Amadeo P."/>
            <person name="Zhao Q."/>
            <person name="Wortman J."/>
            <person name="Fraser-Liggett C."/>
            <person name="Carlton J."/>
        </authorList>
    </citation>
    <scope>NUCLEOTIDE SEQUENCE</scope>
    <source>
        <strain evidence="7">G3</strain>
    </source>
</reference>
<evidence type="ECO:0000256" key="5">
    <source>
        <dbReference type="SAM" id="MobiDB-lite"/>
    </source>
</evidence>
<name>A2DCA9_TRIV3</name>
<keyword evidence="3 6" id="KW-1133">Transmembrane helix</keyword>
<dbReference type="VEuPathDB" id="TrichDB:TVAG_249060"/>